<evidence type="ECO:0000313" key="2">
    <source>
        <dbReference type="Proteomes" id="UP000789901"/>
    </source>
</evidence>
<dbReference type="Proteomes" id="UP000789901">
    <property type="component" value="Unassembled WGS sequence"/>
</dbReference>
<protein>
    <submittedName>
        <fullName evidence="1">1500_t:CDS:1</fullName>
    </submittedName>
</protein>
<reference evidence="1 2" key="1">
    <citation type="submission" date="2021-06" db="EMBL/GenBank/DDBJ databases">
        <authorList>
            <person name="Kallberg Y."/>
            <person name="Tangrot J."/>
            <person name="Rosling A."/>
        </authorList>
    </citation>
    <scope>NUCLEOTIDE SEQUENCE [LARGE SCALE GENOMIC DNA]</scope>
    <source>
        <strain evidence="1 2">120-4 pot B 10/14</strain>
    </source>
</reference>
<evidence type="ECO:0000313" key="1">
    <source>
        <dbReference type="EMBL" id="CAG8818348.1"/>
    </source>
</evidence>
<organism evidence="1 2">
    <name type="scientific">Gigaspora margarita</name>
    <dbReference type="NCBI Taxonomy" id="4874"/>
    <lineage>
        <taxon>Eukaryota</taxon>
        <taxon>Fungi</taxon>
        <taxon>Fungi incertae sedis</taxon>
        <taxon>Mucoromycota</taxon>
        <taxon>Glomeromycotina</taxon>
        <taxon>Glomeromycetes</taxon>
        <taxon>Diversisporales</taxon>
        <taxon>Gigasporaceae</taxon>
        <taxon>Gigaspora</taxon>
    </lineage>
</organism>
<comment type="caution">
    <text evidence="1">The sequence shown here is derived from an EMBL/GenBank/DDBJ whole genome shotgun (WGS) entry which is preliminary data.</text>
</comment>
<accession>A0ABN7W6F0</accession>
<keyword evidence="2" id="KW-1185">Reference proteome</keyword>
<proteinExistence type="predicted"/>
<gene>
    <name evidence="1" type="ORF">GMARGA_LOCUS27040</name>
</gene>
<name>A0ABN7W6F0_GIGMA</name>
<sequence length="49" mass="5906">MSELDTRRMSLAWFVTSASLNKLKVSLYWHSKLGTRRMELTWFEIRTEV</sequence>
<dbReference type="EMBL" id="CAJVQB010032467">
    <property type="protein sequence ID" value="CAG8818348.1"/>
    <property type="molecule type" value="Genomic_DNA"/>
</dbReference>